<evidence type="ECO:0000313" key="3">
    <source>
        <dbReference type="Proteomes" id="UP001169760"/>
    </source>
</evidence>
<reference evidence="2" key="1">
    <citation type="submission" date="2023-07" db="EMBL/GenBank/DDBJ databases">
        <title>Genome content predicts the carbon catabolic preferences of heterotrophic bacteria.</title>
        <authorList>
            <person name="Gralka M."/>
        </authorList>
    </citation>
    <scope>NUCLEOTIDE SEQUENCE</scope>
    <source>
        <strain evidence="2">I3M17_2</strain>
    </source>
</reference>
<protein>
    <recommendedName>
        <fullName evidence="4">DUF2946 domain-containing protein</fullName>
    </recommendedName>
</protein>
<proteinExistence type="predicted"/>
<dbReference type="RefSeq" id="WP_216063419.1">
    <property type="nucleotide sequence ID" value="NZ_JAHKPP010000014.1"/>
</dbReference>
<dbReference type="AlphaFoldDB" id="A0AAW7X8C9"/>
<feature type="signal peptide" evidence="1">
    <location>
        <begin position="1"/>
        <end position="22"/>
    </location>
</feature>
<keyword evidence="1" id="KW-0732">Signal</keyword>
<evidence type="ECO:0000256" key="1">
    <source>
        <dbReference type="SAM" id="SignalP"/>
    </source>
</evidence>
<feature type="chain" id="PRO_5043936449" description="DUF2946 domain-containing protein" evidence="1">
    <location>
        <begin position="23"/>
        <end position="117"/>
    </location>
</feature>
<evidence type="ECO:0000313" key="2">
    <source>
        <dbReference type="EMBL" id="MDO6423839.1"/>
    </source>
</evidence>
<evidence type="ECO:0008006" key="4">
    <source>
        <dbReference type="Google" id="ProtNLM"/>
    </source>
</evidence>
<organism evidence="2 3">
    <name type="scientific">Saccharophagus degradans</name>
    <dbReference type="NCBI Taxonomy" id="86304"/>
    <lineage>
        <taxon>Bacteria</taxon>
        <taxon>Pseudomonadati</taxon>
        <taxon>Pseudomonadota</taxon>
        <taxon>Gammaproteobacteria</taxon>
        <taxon>Cellvibrionales</taxon>
        <taxon>Cellvibrionaceae</taxon>
        <taxon>Saccharophagus</taxon>
    </lineage>
</organism>
<gene>
    <name evidence="2" type="ORF">Q4521_15250</name>
</gene>
<sequence>MLKRLTYILLALFALQTTMAMADAHQWHQLGNALEADKHLSDNSLHTVNLKDASKASDSGTPDCHNCDHHCCHGAHGTPFVGRELVFVISSPTIQIPQHASAAPINRSTSLYRPPIL</sequence>
<dbReference type="EMBL" id="JAUOPB010000011">
    <property type="protein sequence ID" value="MDO6423839.1"/>
    <property type="molecule type" value="Genomic_DNA"/>
</dbReference>
<dbReference type="Proteomes" id="UP001169760">
    <property type="component" value="Unassembled WGS sequence"/>
</dbReference>
<name>A0AAW7X8C9_9GAMM</name>
<comment type="caution">
    <text evidence="2">The sequence shown here is derived from an EMBL/GenBank/DDBJ whole genome shotgun (WGS) entry which is preliminary data.</text>
</comment>
<accession>A0AAW7X8C9</accession>